<keyword evidence="4 5" id="KW-0720">Serine protease</keyword>
<evidence type="ECO:0000313" key="7">
    <source>
        <dbReference type="EMBL" id="SHH74152.1"/>
    </source>
</evidence>
<evidence type="ECO:0000256" key="5">
    <source>
        <dbReference type="RuleBase" id="RU004404"/>
    </source>
</evidence>
<dbReference type="Proteomes" id="UP000184389">
    <property type="component" value="Unassembled WGS sequence"/>
</dbReference>
<dbReference type="FunFam" id="2.30.42.10:FF:000063">
    <property type="entry name" value="Peptidase, S41 family"/>
    <property type="match status" value="1"/>
</dbReference>
<dbReference type="Gene3D" id="2.30.42.10">
    <property type="match status" value="1"/>
</dbReference>
<dbReference type="EMBL" id="FQXR01000004">
    <property type="protein sequence ID" value="SHH74152.1"/>
    <property type="molecule type" value="Genomic_DNA"/>
</dbReference>
<dbReference type="STRING" id="1123281.SAMN02745180_00886"/>
<dbReference type="PANTHER" id="PTHR32060:SF22">
    <property type="entry name" value="CARBOXYL-TERMINAL-PROCESSING PEPTIDASE 3, CHLOROPLASTIC"/>
    <property type="match status" value="1"/>
</dbReference>
<dbReference type="GO" id="GO:0008236">
    <property type="term" value="F:serine-type peptidase activity"/>
    <property type="evidence" value="ECO:0007669"/>
    <property type="project" value="UniProtKB-KW"/>
</dbReference>
<dbReference type="GO" id="GO:0030288">
    <property type="term" value="C:outer membrane-bounded periplasmic space"/>
    <property type="evidence" value="ECO:0007669"/>
    <property type="project" value="TreeGrafter"/>
</dbReference>
<dbReference type="CDD" id="cd07560">
    <property type="entry name" value="Peptidase_S41_CPP"/>
    <property type="match status" value="1"/>
</dbReference>
<organism evidence="7 8">
    <name type="scientific">Sporanaerobacter acetigenes DSM 13106</name>
    <dbReference type="NCBI Taxonomy" id="1123281"/>
    <lineage>
        <taxon>Bacteria</taxon>
        <taxon>Bacillati</taxon>
        <taxon>Bacillota</taxon>
        <taxon>Tissierellia</taxon>
        <taxon>Tissierellales</taxon>
        <taxon>Sporanaerobacteraceae</taxon>
        <taxon>Sporanaerobacter</taxon>
    </lineage>
</organism>
<dbReference type="Pfam" id="PF17820">
    <property type="entry name" value="PDZ_6"/>
    <property type="match status" value="1"/>
</dbReference>
<gene>
    <name evidence="7" type="ORF">SAMN02745180_00886</name>
</gene>
<protein>
    <submittedName>
        <fullName evidence="7">Carboxyl-terminal processing protease</fullName>
    </submittedName>
</protein>
<evidence type="ECO:0000256" key="4">
    <source>
        <dbReference type="ARBA" id="ARBA00022825"/>
    </source>
</evidence>
<dbReference type="SMART" id="SM00228">
    <property type="entry name" value="PDZ"/>
    <property type="match status" value="1"/>
</dbReference>
<dbReference type="NCBIfam" id="TIGR00225">
    <property type="entry name" value="prc"/>
    <property type="match status" value="1"/>
</dbReference>
<dbReference type="InterPro" id="IPR029045">
    <property type="entry name" value="ClpP/crotonase-like_dom_sf"/>
</dbReference>
<keyword evidence="3 5" id="KW-0378">Hydrolase</keyword>
<dbReference type="OrthoDB" id="9812068at2"/>
<dbReference type="Pfam" id="PF03572">
    <property type="entry name" value="Peptidase_S41"/>
    <property type="match status" value="1"/>
</dbReference>
<evidence type="ECO:0000256" key="1">
    <source>
        <dbReference type="ARBA" id="ARBA00009179"/>
    </source>
</evidence>
<evidence type="ECO:0000256" key="2">
    <source>
        <dbReference type="ARBA" id="ARBA00022670"/>
    </source>
</evidence>
<dbReference type="SMART" id="SM00245">
    <property type="entry name" value="TSPc"/>
    <property type="match status" value="1"/>
</dbReference>
<dbReference type="CDD" id="cd06782">
    <property type="entry name" value="cpPDZ_CPP-like"/>
    <property type="match status" value="1"/>
</dbReference>
<accession>A0A1M5VFT1</accession>
<proteinExistence type="inferred from homology"/>
<dbReference type="GO" id="GO:0004175">
    <property type="term" value="F:endopeptidase activity"/>
    <property type="evidence" value="ECO:0007669"/>
    <property type="project" value="TreeGrafter"/>
</dbReference>
<dbReference type="InterPro" id="IPR036034">
    <property type="entry name" value="PDZ_sf"/>
</dbReference>
<dbReference type="SUPFAM" id="SSF50156">
    <property type="entry name" value="PDZ domain-like"/>
    <property type="match status" value="1"/>
</dbReference>
<dbReference type="GO" id="GO:0006508">
    <property type="term" value="P:proteolysis"/>
    <property type="evidence" value="ECO:0007669"/>
    <property type="project" value="UniProtKB-KW"/>
</dbReference>
<dbReference type="Gene3D" id="3.90.226.10">
    <property type="entry name" value="2-enoyl-CoA Hydratase, Chain A, domain 1"/>
    <property type="match status" value="1"/>
</dbReference>
<keyword evidence="2 5" id="KW-0645">Protease</keyword>
<dbReference type="InterPro" id="IPR004447">
    <property type="entry name" value="Peptidase_S41A"/>
</dbReference>
<dbReference type="SUPFAM" id="SSF52096">
    <property type="entry name" value="ClpP/crotonase"/>
    <property type="match status" value="1"/>
</dbReference>
<feature type="domain" description="PDZ" evidence="6">
    <location>
        <begin position="85"/>
        <end position="153"/>
    </location>
</feature>
<dbReference type="PANTHER" id="PTHR32060">
    <property type="entry name" value="TAIL-SPECIFIC PROTEASE"/>
    <property type="match status" value="1"/>
</dbReference>
<evidence type="ECO:0000256" key="3">
    <source>
        <dbReference type="ARBA" id="ARBA00022801"/>
    </source>
</evidence>
<keyword evidence="8" id="KW-1185">Reference proteome</keyword>
<dbReference type="InterPro" id="IPR005151">
    <property type="entry name" value="Tail-specific_protease"/>
</dbReference>
<reference evidence="7 8" key="1">
    <citation type="submission" date="2016-11" db="EMBL/GenBank/DDBJ databases">
        <authorList>
            <person name="Jaros S."/>
            <person name="Januszkiewicz K."/>
            <person name="Wedrychowicz H."/>
        </authorList>
    </citation>
    <scope>NUCLEOTIDE SEQUENCE [LARGE SCALE GENOMIC DNA]</scope>
    <source>
        <strain evidence="7 8">DSM 13106</strain>
    </source>
</reference>
<evidence type="ECO:0000313" key="8">
    <source>
        <dbReference type="Proteomes" id="UP000184389"/>
    </source>
</evidence>
<dbReference type="InterPro" id="IPR001478">
    <property type="entry name" value="PDZ"/>
</dbReference>
<dbReference type="InterPro" id="IPR041489">
    <property type="entry name" value="PDZ_6"/>
</dbReference>
<comment type="similarity">
    <text evidence="1 5">Belongs to the peptidase S41A family.</text>
</comment>
<dbReference type="RefSeq" id="WP_072743511.1">
    <property type="nucleotide sequence ID" value="NZ_FQXR01000004.1"/>
</dbReference>
<evidence type="ECO:0000259" key="6">
    <source>
        <dbReference type="PROSITE" id="PS50106"/>
    </source>
</evidence>
<dbReference type="PROSITE" id="PS50106">
    <property type="entry name" value="PDZ"/>
    <property type="match status" value="1"/>
</dbReference>
<name>A0A1M5VFT1_9FIRM</name>
<dbReference type="GO" id="GO:0007165">
    <property type="term" value="P:signal transduction"/>
    <property type="evidence" value="ECO:0007669"/>
    <property type="project" value="TreeGrafter"/>
</dbReference>
<dbReference type="AlphaFoldDB" id="A0A1M5VFT1"/>
<sequence length="376" mass="41510">MKRNNMFKKTIALFLVLIILSVPLVSYGEGQDTLEDNLLYFYQVKELVKDNYAFDINDNELIQGAIKGLFYFLDDYSNYYTKAEFEELLGSVSGNFVGVGIVVSEQDGYVVVVEPVEGSPAYKAGMKSKDKVISVDGKNTIGLSSKDVVALIKGEKGTKVKIGVKREGQASPIYFTLTRDEIKLNPISYKILDKNIGYIKINQFNENTNENLIPVLKEFDKKNISKIIIDLRDNPGGLLGEIVEVSRHFVPKGPIVHIKYKNKIEQTYYSELPKTKYKLVVLVNKNSASASEIFAGAVQDTKAGTIVGVTTFGKGTVQEILPLSNGDGMKLTVAEYLTPKKRSINGKGVVPDVVVEANSSAGTKDPQLEKAMKILQ</sequence>
<dbReference type="Gene3D" id="3.30.750.44">
    <property type="match status" value="1"/>
</dbReference>